<comment type="cofactor">
    <cofactor evidence="10">
        <name>[4Fe-4S] cluster</name>
        <dbReference type="ChEBI" id="CHEBI:49883"/>
    </cofactor>
    <text evidence="10">Binds 1 [4Fe-4S] cluster per subunit.</text>
</comment>
<keyword evidence="5 10" id="KW-0662">Pyridine nucleotide biosynthesis</keyword>
<feature type="binding site" evidence="10">
    <location>
        <position position="157"/>
    </location>
    <ligand>
        <name>iminosuccinate</name>
        <dbReference type="ChEBI" id="CHEBI:77875"/>
    </ligand>
</feature>
<feature type="binding site" evidence="10">
    <location>
        <begin position="136"/>
        <end position="138"/>
    </location>
    <ligand>
        <name>iminosuccinate</name>
        <dbReference type="ChEBI" id="CHEBI:77875"/>
    </ligand>
</feature>
<dbReference type="PANTHER" id="PTHR30573:SF0">
    <property type="entry name" value="QUINOLINATE SYNTHASE, CHLOROPLASTIC"/>
    <property type="match status" value="1"/>
</dbReference>
<evidence type="ECO:0000256" key="5">
    <source>
        <dbReference type="ARBA" id="ARBA00022642"/>
    </source>
</evidence>
<sequence>MQVATISFDRFNVLADNEAQERIRAARARLGERAVLLCHHYQRADVYQHADLTGDSLKLARLASQTDAEYIVFCGVHFMAEVADILSNPSQIAILPDLAAGCSMADMANLAKVERCWRELAEVLDRPDERITPVTYINSAADLKAFCGEHGGIVCTSTNAPTILDWAFSKREKVLFFPDQHLGRWTGYKKGIPLDEMVVWDPDLEYGGLTPEQIRKAKILLWKGHCSVHQMFQPVHIDRWREKNPQGLVISHPESSLEVCQKSDYVGSTEYIINTIAAAPANTHWLVGTELNLVSRLAEEMKPQGKVVQFMAPTVCMCSTMQRIDPQHLAWTLENLAEGNVVNQIKVPQHEAELARIALDRMLAVS</sequence>
<feature type="binding site" evidence="10">
    <location>
        <position position="39"/>
    </location>
    <ligand>
        <name>iminosuccinate</name>
        <dbReference type="ChEBI" id="CHEBI:77875"/>
    </ligand>
</feature>
<dbReference type="GO" id="GO:0046872">
    <property type="term" value="F:metal ion binding"/>
    <property type="evidence" value="ECO:0007669"/>
    <property type="project" value="UniProtKB-KW"/>
</dbReference>
<dbReference type="InterPro" id="IPR036094">
    <property type="entry name" value="NadA_sf"/>
</dbReference>
<evidence type="ECO:0000256" key="8">
    <source>
        <dbReference type="ARBA" id="ARBA00023004"/>
    </source>
</evidence>
<keyword evidence="9 10" id="KW-0411">Iron-sulfur</keyword>
<dbReference type="InterPro" id="IPR023515">
    <property type="entry name" value="Quinolinate_synth_A_type3"/>
</dbReference>
<dbReference type="InterPro" id="IPR003473">
    <property type="entry name" value="NadA"/>
</dbReference>
<gene>
    <name evidence="10" type="primary">nadA</name>
    <name evidence="11" type="ORF">AC731_012470</name>
</gene>
<evidence type="ECO:0000313" key="12">
    <source>
        <dbReference type="Proteomes" id="UP000036902"/>
    </source>
</evidence>
<organism evidence="11 12">
    <name type="scientific">Thauera humireducens</name>
    <dbReference type="NCBI Taxonomy" id="1134435"/>
    <lineage>
        <taxon>Bacteria</taxon>
        <taxon>Pseudomonadati</taxon>
        <taxon>Pseudomonadota</taxon>
        <taxon>Betaproteobacteria</taxon>
        <taxon>Rhodocyclales</taxon>
        <taxon>Zoogloeaceae</taxon>
        <taxon>Thauera</taxon>
    </lineage>
</organism>
<comment type="pathway">
    <text evidence="1 10">Cofactor biosynthesis; NAD(+) biosynthesis; quinolinate from iminoaspartate: step 1/1.</text>
</comment>
<evidence type="ECO:0000256" key="10">
    <source>
        <dbReference type="HAMAP-Rule" id="MF_00569"/>
    </source>
</evidence>
<feature type="binding site" evidence="10">
    <location>
        <position position="56"/>
    </location>
    <ligand>
        <name>iminosuccinate</name>
        <dbReference type="ChEBI" id="CHEBI:77875"/>
    </ligand>
</feature>
<keyword evidence="6 10" id="KW-0808">Transferase</keyword>
<dbReference type="GO" id="GO:0034628">
    <property type="term" value="P:'de novo' NAD+ biosynthetic process from L-aspartate"/>
    <property type="evidence" value="ECO:0007669"/>
    <property type="project" value="TreeGrafter"/>
</dbReference>
<dbReference type="NCBIfam" id="TIGR00550">
    <property type="entry name" value="nadA"/>
    <property type="match status" value="1"/>
</dbReference>
<reference evidence="12" key="1">
    <citation type="submission" date="2016-03" db="EMBL/GenBank/DDBJ databases">
        <authorList>
            <person name="Ma C."/>
            <person name="Zhou S."/>
            <person name="Yang G."/>
        </authorList>
    </citation>
    <scope>NUCLEOTIDE SEQUENCE [LARGE SCALE GENOMIC DNA]</scope>
    <source>
        <strain evidence="12">SgZ-1</strain>
    </source>
</reference>
<keyword evidence="7 10" id="KW-0479">Metal-binding</keyword>
<evidence type="ECO:0000256" key="9">
    <source>
        <dbReference type="ARBA" id="ARBA00023014"/>
    </source>
</evidence>
<feature type="binding site" evidence="10">
    <location>
        <position position="318"/>
    </location>
    <ligand>
        <name>[4Fe-4S] cluster</name>
        <dbReference type="ChEBI" id="CHEBI:49883"/>
    </ligand>
</feature>
<dbReference type="RefSeq" id="WP_048706535.1">
    <property type="nucleotide sequence ID" value="NZ_CP014646.1"/>
</dbReference>
<dbReference type="AlphaFoldDB" id="A0A127K6V1"/>
<feature type="binding site" evidence="10">
    <location>
        <begin position="252"/>
        <end position="254"/>
    </location>
    <ligand>
        <name>iminosuccinate</name>
        <dbReference type="ChEBI" id="CHEBI:77875"/>
    </ligand>
</feature>
<keyword evidence="4 10" id="KW-0963">Cytoplasm</keyword>
<evidence type="ECO:0000256" key="1">
    <source>
        <dbReference type="ARBA" id="ARBA00005065"/>
    </source>
</evidence>
<dbReference type="UniPathway" id="UPA00253">
    <property type="reaction ID" value="UER00327"/>
</dbReference>
<dbReference type="HAMAP" id="MF_00569">
    <property type="entry name" value="NadA_type3"/>
    <property type="match status" value="1"/>
</dbReference>
<dbReference type="GO" id="GO:0005829">
    <property type="term" value="C:cytosol"/>
    <property type="evidence" value="ECO:0007669"/>
    <property type="project" value="TreeGrafter"/>
</dbReference>
<dbReference type="Pfam" id="PF02445">
    <property type="entry name" value="NadA"/>
    <property type="match status" value="1"/>
</dbReference>
<feature type="binding site" evidence="10">
    <location>
        <position position="226"/>
    </location>
    <ligand>
        <name>[4Fe-4S] cluster</name>
        <dbReference type="ChEBI" id="CHEBI:49883"/>
    </ligand>
</feature>
<dbReference type="SUPFAM" id="SSF142754">
    <property type="entry name" value="NadA-like"/>
    <property type="match status" value="1"/>
</dbReference>
<dbReference type="KEGG" id="thu:AC731_012470"/>
<evidence type="ECO:0000313" key="11">
    <source>
        <dbReference type="EMBL" id="AMO37685.1"/>
    </source>
</evidence>
<dbReference type="GO" id="GO:0051539">
    <property type="term" value="F:4 iron, 4 sulfur cluster binding"/>
    <property type="evidence" value="ECO:0007669"/>
    <property type="project" value="UniProtKB-KW"/>
</dbReference>
<keyword evidence="12" id="KW-1185">Reference proteome</keyword>
<dbReference type="STRING" id="1134435.AC731_012470"/>
<proteinExistence type="inferred from homology"/>
<dbReference type="GO" id="GO:0008987">
    <property type="term" value="F:quinolinate synthetase A activity"/>
    <property type="evidence" value="ECO:0007669"/>
    <property type="project" value="UniProtKB-UniRule"/>
</dbReference>
<dbReference type="PANTHER" id="PTHR30573">
    <property type="entry name" value="QUINOLINATE SYNTHETASE A"/>
    <property type="match status" value="1"/>
</dbReference>
<comment type="subcellular location">
    <subcellularLocation>
        <location evidence="10">Cytoplasm</location>
    </subcellularLocation>
</comment>
<protein>
    <recommendedName>
        <fullName evidence="2 10">Quinolinate synthase</fullName>
        <ecNumber evidence="2 10">2.5.1.72</ecNumber>
    </recommendedName>
</protein>
<dbReference type="Gene3D" id="3.40.50.10800">
    <property type="entry name" value="NadA-like"/>
    <property type="match status" value="3"/>
</dbReference>
<evidence type="ECO:0000256" key="7">
    <source>
        <dbReference type="ARBA" id="ARBA00022723"/>
    </source>
</evidence>
<evidence type="ECO:0000256" key="6">
    <source>
        <dbReference type="ARBA" id="ARBA00022679"/>
    </source>
</evidence>
<dbReference type="EC" id="2.5.1.72" evidence="2 10"/>
<dbReference type="EMBL" id="CP014646">
    <property type="protein sequence ID" value="AMO37685.1"/>
    <property type="molecule type" value="Genomic_DNA"/>
</dbReference>
<dbReference type="Proteomes" id="UP000036902">
    <property type="component" value="Chromosome"/>
</dbReference>
<keyword evidence="8 10" id="KW-0408">Iron</keyword>
<evidence type="ECO:0000256" key="3">
    <source>
        <dbReference type="ARBA" id="ARBA00022485"/>
    </source>
</evidence>
<comment type="similarity">
    <text evidence="10">Belongs to the quinolinate synthase family. Type 3 subfamily.</text>
</comment>
<dbReference type="NCBIfam" id="NF006883">
    <property type="entry name" value="PRK09375.2-4"/>
    <property type="match status" value="1"/>
</dbReference>
<evidence type="ECO:0000256" key="4">
    <source>
        <dbReference type="ARBA" id="ARBA00022490"/>
    </source>
</evidence>
<feature type="binding site" evidence="10">
    <location>
        <position position="102"/>
    </location>
    <ligand>
        <name>[4Fe-4S] cluster</name>
        <dbReference type="ChEBI" id="CHEBI:49883"/>
    </ligand>
</feature>
<feature type="binding site" evidence="10">
    <location>
        <position position="269"/>
    </location>
    <ligand>
        <name>iminosuccinate</name>
        <dbReference type="ChEBI" id="CHEBI:77875"/>
    </ligand>
</feature>
<name>A0A127K6V1_9RHOO</name>
<accession>A0A127K6V1</accession>
<evidence type="ECO:0000256" key="2">
    <source>
        <dbReference type="ARBA" id="ARBA00012669"/>
    </source>
</evidence>
<comment type="catalytic activity">
    <reaction evidence="10">
        <text>iminosuccinate + dihydroxyacetone phosphate = quinolinate + phosphate + 2 H2O + H(+)</text>
        <dbReference type="Rhea" id="RHEA:25888"/>
        <dbReference type="ChEBI" id="CHEBI:15377"/>
        <dbReference type="ChEBI" id="CHEBI:15378"/>
        <dbReference type="ChEBI" id="CHEBI:29959"/>
        <dbReference type="ChEBI" id="CHEBI:43474"/>
        <dbReference type="ChEBI" id="CHEBI:57642"/>
        <dbReference type="ChEBI" id="CHEBI:77875"/>
        <dbReference type="EC" id="2.5.1.72"/>
    </reaction>
</comment>
<comment type="function">
    <text evidence="10">Catalyzes the condensation of iminoaspartate with dihydroxyacetone phosphate to form quinolinate.</text>
</comment>
<keyword evidence="3 10" id="KW-0004">4Fe-4S</keyword>